<dbReference type="EMBL" id="BSYI01000004">
    <property type="protein sequence ID" value="GMG81561.1"/>
    <property type="molecule type" value="Genomic_DNA"/>
</dbReference>
<reference evidence="2 3" key="1">
    <citation type="submission" date="2023-04" db="EMBL/GenBank/DDBJ databases">
        <title>Marinoamorphus aggregata gen. nov., sp. Nov., isolate from tissue of brittle star Ophioplocus japonicus.</title>
        <authorList>
            <person name="Kawano K."/>
            <person name="Sawayama S."/>
            <person name="Nakagawa S."/>
        </authorList>
    </citation>
    <scope>NUCLEOTIDE SEQUENCE [LARGE SCALE GENOMIC DNA]</scope>
    <source>
        <strain evidence="2 3">NKW23</strain>
    </source>
</reference>
<dbReference type="InterPro" id="IPR002575">
    <property type="entry name" value="Aminoglycoside_PTrfase"/>
</dbReference>
<dbReference type="RefSeq" id="WP_285670221.1">
    <property type="nucleotide sequence ID" value="NZ_BSYI01000004.1"/>
</dbReference>
<dbReference type="Gene3D" id="3.30.200.20">
    <property type="entry name" value="Phosphorylase Kinase, domain 1"/>
    <property type="match status" value="1"/>
</dbReference>
<dbReference type="Proteomes" id="UP001239909">
    <property type="component" value="Unassembled WGS sequence"/>
</dbReference>
<dbReference type="CDD" id="cd05151">
    <property type="entry name" value="ChoK-like"/>
    <property type="match status" value="1"/>
</dbReference>
<protein>
    <submittedName>
        <fullName evidence="2">Phosphotransferase family protein</fullName>
    </submittedName>
</protein>
<comment type="caution">
    <text evidence="2">The sequence shown here is derived from an EMBL/GenBank/DDBJ whole genome shotgun (WGS) entry which is preliminary data.</text>
</comment>
<dbReference type="PANTHER" id="PTHR22603:SF66">
    <property type="entry name" value="ETHANOLAMINE KINASE"/>
    <property type="match status" value="1"/>
</dbReference>
<dbReference type="SUPFAM" id="SSF56112">
    <property type="entry name" value="Protein kinase-like (PK-like)"/>
    <property type="match status" value="1"/>
</dbReference>
<evidence type="ECO:0000313" key="3">
    <source>
        <dbReference type="Proteomes" id="UP001239909"/>
    </source>
</evidence>
<dbReference type="Pfam" id="PF01636">
    <property type="entry name" value="APH"/>
    <property type="match status" value="1"/>
</dbReference>
<proteinExistence type="predicted"/>
<dbReference type="InterPro" id="IPR011009">
    <property type="entry name" value="Kinase-like_dom_sf"/>
</dbReference>
<evidence type="ECO:0000259" key="1">
    <source>
        <dbReference type="Pfam" id="PF01636"/>
    </source>
</evidence>
<name>A0ABQ6LMA0_9RHOB</name>
<keyword evidence="3" id="KW-1185">Reference proteome</keyword>
<evidence type="ECO:0000313" key="2">
    <source>
        <dbReference type="EMBL" id="GMG81561.1"/>
    </source>
</evidence>
<dbReference type="PANTHER" id="PTHR22603">
    <property type="entry name" value="CHOLINE/ETHANOALAMINE KINASE"/>
    <property type="match status" value="1"/>
</dbReference>
<dbReference type="Gene3D" id="3.90.1200.10">
    <property type="match status" value="1"/>
</dbReference>
<sequence>MSDAVTRIRALPIWRGAVQPEPLKGGLSNESYTVEDAGRKSVVRLGHDYPFHHVFRARELMTARAAAAAGFAPAVLHAEPGLMVSAFVEGVTYGEAEVRDNLERLAGFVRRFHEAMPAHVTGAGFLFWPFHVVRDYARTLEAGGSRFGPRLGEFVALAEALEGEQVPLPIRFGHNDLLPANFIDDGSRLWLVDFEYAGFSTAMFDLAGIASNAGFDAGQDQRLLTAYFGAPPGPELIRAHSAMKCASLLREAMWSMVSELHLSAPGVDYEAYTAENLDRLAEALDHHRTRHGKA</sequence>
<organism evidence="2 3">
    <name type="scientific">Paralimibaculum aggregatum</name>
    <dbReference type="NCBI Taxonomy" id="3036245"/>
    <lineage>
        <taxon>Bacteria</taxon>
        <taxon>Pseudomonadati</taxon>
        <taxon>Pseudomonadota</taxon>
        <taxon>Alphaproteobacteria</taxon>
        <taxon>Rhodobacterales</taxon>
        <taxon>Paracoccaceae</taxon>
        <taxon>Paralimibaculum</taxon>
    </lineage>
</organism>
<accession>A0ABQ6LMA0</accession>
<gene>
    <name evidence="2" type="ORF">LNKW23_07740</name>
</gene>
<feature type="domain" description="Aminoglycoside phosphotransferase" evidence="1">
    <location>
        <begin position="21"/>
        <end position="234"/>
    </location>
</feature>